<protein>
    <recommendedName>
        <fullName evidence="2">DUF7495 domain-containing protein</fullName>
    </recommendedName>
</protein>
<dbReference type="EMBL" id="JALLAZ020000884">
    <property type="protein sequence ID" value="KAL3785541.1"/>
    <property type="molecule type" value="Genomic_DNA"/>
</dbReference>
<evidence type="ECO:0000259" key="2">
    <source>
        <dbReference type="Pfam" id="PF24325"/>
    </source>
</evidence>
<dbReference type="Pfam" id="PF24325">
    <property type="entry name" value="DUF7495"/>
    <property type="match status" value="1"/>
</dbReference>
<dbReference type="AlphaFoldDB" id="A0ABD3PE33"/>
<sequence length="474" mass="52388">MFDLGERSDNHDTAALSSRAQELSSTFDMVLFTIDCDDDGELAKDNNDIARVEDESLACGISNRGNGATGNEFALASRTSQIISGYRDYLSEMETVSMRNQILANEMDMLRDSLGFQREHRGPPEDLTNVICGIDIDEERVRSSKYSQSLIRSHQFKKRAAGLSCIFLSIVGVAVTFRSAASAAEDRNKLSAWNKELAKAEFAEAMREEERMKNEWKEKERIEGGLVYPTSKPQDKDKVEDDSPAMKMIEAIIAHPEDIKVKLESTSKSGKGAIVNISGMNSGIGLVEPTSSSKSSKSGSKSTKMSALSMSQSMSQSHDQSQSSKSTGLPTKTPSKIPAIDEERDYRLHLEEAGILYQAIDRKYKPKIYNRSQGWTGYSFADATIFCASHYPYDGIHIGVPCPFEAYCPEGPNSLPYGGNRVGPSYAPIMDDVENWLGWVQLSEGHSCEAYNYLTPEPNAEQTGIIMCCRETGR</sequence>
<proteinExistence type="predicted"/>
<organism evidence="3 4">
    <name type="scientific">Stephanodiscus triporus</name>
    <dbReference type="NCBI Taxonomy" id="2934178"/>
    <lineage>
        <taxon>Eukaryota</taxon>
        <taxon>Sar</taxon>
        <taxon>Stramenopiles</taxon>
        <taxon>Ochrophyta</taxon>
        <taxon>Bacillariophyta</taxon>
        <taxon>Coscinodiscophyceae</taxon>
        <taxon>Thalassiosirophycidae</taxon>
        <taxon>Stephanodiscales</taxon>
        <taxon>Stephanodiscaceae</taxon>
        <taxon>Stephanodiscus</taxon>
    </lineage>
</organism>
<dbReference type="InterPro" id="IPR055918">
    <property type="entry name" value="DUF7495"/>
</dbReference>
<comment type="caution">
    <text evidence="3">The sequence shown here is derived from an EMBL/GenBank/DDBJ whole genome shotgun (WGS) entry which is preliminary data.</text>
</comment>
<evidence type="ECO:0000256" key="1">
    <source>
        <dbReference type="SAM" id="MobiDB-lite"/>
    </source>
</evidence>
<evidence type="ECO:0000313" key="3">
    <source>
        <dbReference type="EMBL" id="KAL3785541.1"/>
    </source>
</evidence>
<reference evidence="3 4" key="1">
    <citation type="submission" date="2024-10" db="EMBL/GenBank/DDBJ databases">
        <title>Updated reference genomes for cyclostephanoid diatoms.</title>
        <authorList>
            <person name="Roberts W.R."/>
            <person name="Alverson A.J."/>
        </authorList>
    </citation>
    <scope>NUCLEOTIDE SEQUENCE [LARGE SCALE GENOMIC DNA]</scope>
    <source>
        <strain evidence="3 4">AJA276-08</strain>
    </source>
</reference>
<dbReference type="Proteomes" id="UP001530315">
    <property type="component" value="Unassembled WGS sequence"/>
</dbReference>
<gene>
    <name evidence="3" type="ORF">ACHAW5_010502</name>
</gene>
<feature type="region of interest" description="Disordered" evidence="1">
    <location>
        <begin position="286"/>
        <end position="340"/>
    </location>
</feature>
<keyword evidence="4" id="KW-1185">Reference proteome</keyword>
<name>A0ABD3PE33_9STRA</name>
<feature type="compositionally biased region" description="Low complexity" evidence="1">
    <location>
        <begin position="291"/>
        <end position="326"/>
    </location>
</feature>
<accession>A0ABD3PE33</accession>
<evidence type="ECO:0000313" key="4">
    <source>
        <dbReference type="Proteomes" id="UP001530315"/>
    </source>
</evidence>
<feature type="domain" description="DUF7495" evidence="2">
    <location>
        <begin position="368"/>
        <end position="470"/>
    </location>
</feature>